<dbReference type="GO" id="GO:0016020">
    <property type="term" value="C:membrane"/>
    <property type="evidence" value="ECO:0007669"/>
    <property type="project" value="TreeGrafter"/>
</dbReference>
<organism evidence="8">
    <name type="scientific">marine metagenome</name>
    <dbReference type="NCBI Taxonomy" id="408172"/>
    <lineage>
        <taxon>unclassified sequences</taxon>
        <taxon>metagenomes</taxon>
        <taxon>ecological metagenomes</taxon>
    </lineage>
</organism>
<reference evidence="8" key="1">
    <citation type="submission" date="2018-05" db="EMBL/GenBank/DDBJ databases">
        <authorList>
            <person name="Lanie J.A."/>
            <person name="Ng W.-L."/>
            <person name="Kazmierczak K.M."/>
            <person name="Andrzejewski T.M."/>
            <person name="Davidsen T.M."/>
            <person name="Wayne K.J."/>
            <person name="Tettelin H."/>
            <person name="Glass J.I."/>
            <person name="Rusch D."/>
            <person name="Podicherti R."/>
            <person name="Tsui H.-C.T."/>
            <person name="Winkler M.E."/>
        </authorList>
    </citation>
    <scope>NUCLEOTIDE SEQUENCE</scope>
</reference>
<dbReference type="InterPro" id="IPR001915">
    <property type="entry name" value="Peptidase_M48"/>
</dbReference>
<evidence type="ECO:0000256" key="4">
    <source>
        <dbReference type="ARBA" id="ARBA00022801"/>
    </source>
</evidence>
<keyword evidence="5" id="KW-0862">Zinc</keyword>
<dbReference type="Gene3D" id="1.25.40.10">
    <property type="entry name" value="Tetratricopeptide repeat domain"/>
    <property type="match status" value="1"/>
</dbReference>
<dbReference type="GO" id="GO:0046872">
    <property type="term" value="F:metal ion binding"/>
    <property type="evidence" value="ECO:0007669"/>
    <property type="project" value="UniProtKB-KW"/>
</dbReference>
<evidence type="ECO:0000259" key="7">
    <source>
        <dbReference type="Pfam" id="PF01435"/>
    </source>
</evidence>
<keyword evidence="2" id="KW-0645">Protease</keyword>
<dbReference type="InterPro" id="IPR051156">
    <property type="entry name" value="Mito/Outer_Membr_Metalloprot"/>
</dbReference>
<dbReference type="Gene3D" id="3.30.2010.10">
    <property type="entry name" value="Metalloproteases ('zincins'), catalytic domain"/>
    <property type="match status" value="1"/>
</dbReference>
<gene>
    <name evidence="8" type="ORF">METZ01_LOCUS144915</name>
</gene>
<feature type="non-terminal residue" evidence="8">
    <location>
        <position position="1"/>
    </location>
</feature>
<name>A0A381ZSX4_9ZZZZ</name>
<dbReference type="AlphaFoldDB" id="A0A381ZSX4"/>
<keyword evidence="6" id="KW-0482">Metalloprotease</keyword>
<feature type="domain" description="Peptidase M48" evidence="7">
    <location>
        <begin position="19"/>
        <end position="207"/>
    </location>
</feature>
<comment type="cofactor">
    <cofactor evidence="1">
        <name>Zn(2+)</name>
        <dbReference type="ChEBI" id="CHEBI:29105"/>
    </cofactor>
</comment>
<keyword evidence="4" id="KW-0378">Hydrolase</keyword>
<evidence type="ECO:0000256" key="5">
    <source>
        <dbReference type="ARBA" id="ARBA00022833"/>
    </source>
</evidence>
<dbReference type="Pfam" id="PF01435">
    <property type="entry name" value="Peptidase_M48"/>
    <property type="match status" value="1"/>
</dbReference>
<evidence type="ECO:0000313" key="8">
    <source>
        <dbReference type="EMBL" id="SVA92061.1"/>
    </source>
</evidence>
<dbReference type="GO" id="GO:0051603">
    <property type="term" value="P:proteolysis involved in protein catabolic process"/>
    <property type="evidence" value="ECO:0007669"/>
    <property type="project" value="TreeGrafter"/>
</dbReference>
<evidence type="ECO:0000256" key="6">
    <source>
        <dbReference type="ARBA" id="ARBA00023049"/>
    </source>
</evidence>
<dbReference type="InterPro" id="IPR011990">
    <property type="entry name" value="TPR-like_helical_dom_sf"/>
</dbReference>
<evidence type="ECO:0000256" key="3">
    <source>
        <dbReference type="ARBA" id="ARBA00022723"/>
    </source>
</evidence>
<dbReference type="EMBL" id="UINC01022445">
    <property type="protein sequence ID" value="SVA92061.1"/>
    <property type="molecule type" value="Genomic_DNA"/>
</dbReference>
<accession>A0A381ZSX4</accession>
<keyword evidence="3" id="KW-0479">Metal-binding</keyword>
<evidence type="ECO:0000256" key="2">
    <source>
        <dbReference type="ARBA" id="ARBA00022670"/>
    </source>
</evidence>
<dbReference type="SUPFAM" id="SSF48452">
    <property type="entry name" value="TPR-like"/>
    <property type="match status" value="1"/>
</dbReference>
<evidence type="ECO:0000256" key="1">
    <source>
        <dbReference type="ARBA" id="ARBA00001947"/>
    </source>
</evidence>
<dbReference type="CDD" id="cd07324">
    <property type="entry name" value="M48C_Oma1-like"/>
    <property type="match status" value="1"/>
</dbReference>
<protein>
    <recommendedName>
        <fullName evidence="7">Peptidase M48 domain-containing protein</fullName>
    </recommendedName>
</protein>
<dbReference type="GO" id="GO:0004222">
    <property type="term" value="F:metalloendopeptidase activity"/>
    <property type="evidence" value="ECO:0007669"/>
    <property type="project" value="InterPro"/>
</dbReference>
<dbReference type="PANTHER" id="PTHR22726:SF1">
    <property type="entry name" value="METALLOENDOPEPTIDASE OMA1, MITOCHONDRIAL"/>
    <property type="match status" value="1"/>
</dbReference>
<sequence length="429" mass="47244">VIAPTIKAQEFSLIRDTEIENTIRSYAAPLFAAAGLDADSVKVHIVDDSNLNAFVAGGMNLFVNTGLLMSSDTPDAIISVFAHETGHIAGGHLVRTRDAIENATAEAILGYFLGAAAILIGGAEAGNVIMGTGSAIAQQSIIRYSQSQERSADQAGVGYLRAIGRSANGMLDIFYKLEDQELLAAERQDPYLRSHPLTRDRINFVRNFVETSDYPTVTSDEAELVAHGRMVAKLYAYLNSPDKTLRIYRENDTSLTARYARAIAYYRIPDVERAIDELDGLLREFPEDPWFQELKGQILFENGHIALSIPSYEKAVALRPEEPLLRLGLARALIEIHEPEYTKKAIDHLIIATQAEPNYAPHWHFLGIAYGRDEQFPKSSLALAEGSLLRGEFDAANYHAERAKHSLPVGTPAYLRAVDIILAASHSKR</sequence>
<dbReference type="PANTHER" id="PTHR22726">
    <property type="entry name" value="METALLOENDOPEPTIDASE OMA1"/>
    <property type="match status" value="1"/>
</dbReference>
<proteinExistence type="predicted"/>